<organism evidence="1 2">
    <name type="scientific">Nitrosotalea sinensis</name>
    <dbReference type="NCBI Taxonomy" id="1499975"/>
    <lineage>
        <taxon>Archaea</taxon>
        <taxon>Nitrososphaerota</taxon>
        <taxon>Nitrososphaeria</taxon>
        <taxon>Nitrosotaleales</taxon>
        <taxon>Nitrosotaleaceae</taxon>
        <taxon>Nitrosotalea</taxon>
    </lineage>
</organism>
<dbReference type="Proteomes" id="UP000232412">
    <property type="component" value="Unassembled WGS sequence"/>
</dbReference>
<keyword evidence="2" id="KW-1185">Reference proteome</keyword>
<reference evidence="2" key="1">
    <citation type="submission" date="2016-12" db="EMBL/GenBank/DDBJ databases">
        <authorList>
            <person name="Herbold C."/>
        </authorList>
    </citation>
    <scope>NUCLEOTIDE SEQUENCE [LARGE SCALE GENOMIC DNA]</scope>
</reference>
<name>A0A2H1EGI1_9ARCH</name>
<accession>A0A2H1EGI1</accession>
<sequence>MRIFEQLNILFNFDKILENFVYNENYDRRMCIDFYTLRLAC</sequence>
<evidence type="ECO:0000313" key="1">
    <source>
        <dbReference type="EMBL" id="SHO44466.1"/>
    </source>
</evidence>
<proteinExistence type="predicted"/>
<gene>
    <name evidence="1" type="ORF">NSIN_20349</name>
</gene>
<dbReference type="EMBL" id="FRFC01000003">
    <property type="protein sequence ID" value="SHO44466.1"/>
    <property type="molecule type" value="Genomic_DNA"/>
</dbReference>
<evidence type="ECO:0000313" key="2">
    <source>
        <dbReference type="Proteomes" id="UP000232412"/>
    </source>
</evidence>
<protein>
    <submittedName>
        <fullName evidence="1">Uncharacterized protein</fullName>
    </submittedName>
</protein>
<dbReference type="AlphaFoldDB" id="A0A2H1EGI1"/>